<dbReference type="GO" id="GO:0003941">
    <property type="term" value="F:L-serine ammonia-lyase activity"/>
    <property type="evidence" value="ECO:0007669"/>
    <property type="project" value="TreeGrafter"/>
</dbReference>
<comment type="cofactor">
    <cofactor evidence="3">
        <name>Mn(2+)</name>
        <dbReference type="ChEBI" id="CHEBI:29035"/>
    </cofactor>
</comment>
<comment type="similarity">
    <text evidence="5">Belongs to the serine/threonine dehydratase family.</text>
</comment>
<dbReference type="PANTHER" id="PTHR43050:SF1">
    <property type="entry name" value="SERINE RACEMASE"/>
    <property type="match status" value="1"/>
</dbReference>
<reference evidence="10 11" key="1">
    <citation type="submission" date="2019-10" db="EMBL/GenBank/DDBJ databases">
        <authorList>
            <person name="Palmer J.M."/>
        </authorList>
    </citation>
    <scope>NUCLEOTIDE SEQUENCE [LARGE SCALE GENOMIC DNA]</scope>
    <source>
        <strain evidence="10 11">TWF696</strain>
    </source>
</reference>
<evidence type="ECO:0000256" key="1">
    <source>
        <dbReference type="ARBA" id="ARBA00001913"/>
    </source>
</evidence>
<dbReference type="Proteomes" id="UP001375240">
    <property type="component" value="Unassembled WGS sequence"/>
</dbReference>
<dbReference type="SUPFAM" id="SSF53686">
    <property type="entry name" value="Tryptophan synthase beta subunit-like PLP-dependent enzymes"/>
    <property type="match status" value="1"/>
</dbReference>
<evidence type="ECO:0000256" key="4">
    <source>
        <dbReference type="ARBA" id="ARBA00001946"/>
    </source>
</evidence>
<keyword evidence="6" id="KW-0460">Magnesium</keyword>
<dbReference type="CDD" id="cd01562">
    <property type="entry name" value="Thr-dehyd"/>
    <property type="match status" value="1"/>
</dbReference>
<evidence type="ECO:0000256" key="3">
    <source>
        <dbReference type="ARBA" id="ARBA00001936"/>
    </source>
</evidence>
<dbReference type="EMBL" id="JAVHNQ010000001">
    <property type="protein sequence ID" value="KAK6359079.1"/>
    <property type="molecule type" value="Genomic_DNA"/>
</dbReference>
<keyword evidence="11" id="KW-1185">Reference proteome</keyword>
<feature type="domain" description="Tryptophan synthase beta chain-like PALP" evidence="9">
    <location>
        <begin position="65"/>
        <end position="348"/>
    </location>
</feature>
<comment type="caution">
    <text evidence="10">The sequence shown here is derived from an EMBL/GenBank/DDBJ whole genome shotgun (WGS) entry which is preliminary data.</text>
</comment>
<keyword evidence="8" id="KW-0456">Lyase</keyword>
<evidence type="ECO:0000256" key="5">
    <source>
        <dbReference type="ARBA" id="ARBA00010869"/>
    </source>
</evidence>
<dbReference type="GO" id="GO:0005524">
    <property type="term" value="F:ATP binding"/>
    <property type="evidence" value="ECO:0007669"/>
    <property type="project" value="TreeGrafter"/>
</dbReference>
<dbReference type="PANTHER" id="PTHR43050">
    <property type="entry name" value="SERINE / THREONINE RACEMASE FAMILY MEMBER"/>
    <property type="match status" value="1"/>
</dbReference>
<dbReference type="GO" id="GO:0008721">
    <property type="term" value="F:D-serine ammonia-lyase activity"/>
    <property type="evidence" value="ECO:0007669"/>
    <property type="project" value="TreeGrafter"/>
</dbReference>
<dbReference type="Gene3D" id="3.40.50.1100">
    <property type="match status" value="2"/>
</dbReference>
<dbReference type="FunFam" id="3.40.50.1100:FF:000005">
    <property type="entry name" value="Threonine dehydratase catabolic"/>
    <property type="match status" value="1"/>
</dbReference>
<dbReference type="InterPro" id="IPR000634">
    <property type="entry name" value="Ser/Thr_deHydtase_PyrdxlP-BS"/>
</dbReference>
<dbReference type="GO" id="GO:0006520">
    <property type="term" value="P:amino acid metabolic process"/>
    <property type="evidence" value="ECO:0007669"/>
    <property type="project" value="InterPro"/>
</dbReference>
<evidence type="ECO:0000313" key="10">
    <source>
        <dbReference type="EMBL" id="KAK6359079.1"/>
    </source>
</evidence>
<dbReference type="Pfam" id="PF00291">
    <property type="entry name" value="PALP"/>
    <property type="match status" value="1"/>
</dbReference>
<evidence type="ECO:0000259" key="9">
    <source>
        <dbReference type="Pfam" id="PF00291"/>
    </source>
</evidence>
<dbReference type="GO" id="GO:0000287">
    <property type="term" value="F:magnesium ion binding"/>
    <property type="evidence" value="ECO:0007669"/>
    <property type="project" value="TreeGrafter"/>
</dbReference>
<evidence type="ECO:0000256" key="7">
    <source>
        <dbReference type="ARBA" id="ARBA00022898"/>
    </source>
</evidence>
<proteinExistence type="inferred from homology"/>
<dbReference type="GO" id="GO:0030170">
    <property type="term" value="F:pyridoxal phosphate binding"/>
    <property type="evidence" value="ECO:0007669"/>
    <property type="project" value="InterPro"/>
</dbReference>
<gene>
    <name evidence="10" type="ORF">TWF696_000247</name>
</gene>
<comment type="cofactor">
    <cofactor evidence="1">
        <name>Ca(2+)</name>
        <dbReference type="ChEBI" id="CHEBI:29108"/>
    </cofactor>
</comment>
<evidence type="ECO:0000256" key="6">
    <source>
        <dbReference type="ARBA" id="ARBA00022842"/>
    </source>
</evidence>
<dbReference type="InterPro" id="IPR036052">
    <property type="entry name" value="TrpB-like_PALP_sf"/>
</dbReference>
<dbReference type="GO" id="GO:0030378">
    <property type="term" value="F:serine racemase activity"/>
    <property type="evidence" value="ECO:0007669"/>
    <property type="project" value="TreeGrafter"/>
</dbReference>
<dbReference type="GO" id="GO:0018114">
    <property type="term" value="F:threonine racemase activity"/>
    <property type="evidence" value="ECO:0007669"/>
    <property type="project" value="TreeGrafter"/>
</dbReference>
<evidence type="ECO:0000313" key="11">
    <source>
        <dbReference type="Proteomes" id="UP001375240"/>
    </source>
</evidence>
<evidence type="ECO:0000256" key="2">
    <source>
        <dbReference type="ARBA" id="ARBA00001933"/>
    </source>
</evidence>
<keyword evidence="7" id="KW-0663">Pyridoxal phosphate</keyword>
<evidence type="ECO:0000256" key="8">
    <source>
        <dbReference type="ARBA" id="ARBA00023239"/>
    </source>
</evidence>
<name>A0AAV9VB45_9PEZI</name>
<comment type="cofactor">
    <cofactor evidence="2">
        <name>pyridoxal 5'-phosphate</name>
        <dbReference type="ChEBI" id="CHEBI:597326"/>
    </cofactor>
</comment>
<dbReference type="AlphaFoldDB" id="A0AAV9VB45"/>
<sequence length="376" mass="39783">MSVPESNLPLTRESVLEAHERIKPHIHLTPALTSRTLDNFASTPRCTDVNGISNARNVTDDVAARPTVRLVFKCENLQRGGAFKIRGATHAISRLTADQSSKGVITHSSGNHAQALAIAAAAAKIPCTVIMPSISTPSKIAATKSYGASIVFSGSTAPEREAAVRAEQARTGATLIPPYDHPFILLGQGTVALELIEQANAAGRPLDAIIAPCGGGGLLSGIATACKGTGIRVFGAEPRKDGANDCQRGLKAGKRVDTVRSLTIADGLRTPTGVITYGIIEEAVEGVFSVTEWEILMAVRLVVERMKVLVEPSAVVGLAVVLFVEEFRRLVQREAGEKGWNVGVVFSGGNTTLEALTGLFVREGEFMGEQEQLLRS</sequence>
<dbReference type="InterPro" id="IPR001926">
    <property type="entry name" value="TrpB-like_PALP"/>
</dbReference>
<protein>
    <recommendedName>
        <fullName evidence="9">Tryptophan synthase beta chain-like PALP domain-containing protein</fullName>
    </recommendedName>
</protein>
<accession>A0AAV9VB45</accession>
<dbReference type="PROSITE" id="PS00165">
    <property type="entry name" value="DEHYDRATASE_SER_THR"/>
    <property type="match status" value="1"/>
</dbReference>
<comment type="cofactor">
    <cofactor evidence="4">
        <name>Mg(2+)</name>
        <dbReference type="ChEBI" id="CHEBI:18420"/>
    </cofactor>
</comment>
<organism evidence="10 11">
    <name type="scientific">Orbilia brochopaga</name>
    <dbReference type="NCBI Taxonomy" id="3140254"/>
    <lineage>
        <taxon>Eukaryota</taxon>
        <taxon>Fungi</taxon>
        <taxon>Dikarya</taxon>
        <taxon>Ascomycota</taxon>
        <taxon>Pezizomycotina</taxon>
        <taxon>Orbiliomycetes</taxon>
        <taxon>Orbiliales</taxon>
        <taxon>Orbiliaceae</taxon>
        <taxon>Orbilia</taxon>
    </lineage>
</organism>